<evidence type="ECO:0000256" key="1">
    <source>
        <dbReference type="SAM" id="MobiDB-lite"/>
    </source>
</evidence>
<sequence>MRVLKNKIAASSHSCRGTHNPVGVAEGGDLIFKR</sequence>
<evidence type="ECO:0000313" key="2">
    <source>
        <dbReference type="EMBL" id="VVQ35158.1"/>
    </source>
</evidence>
<dbReference type="EMBL" id="CABVJH010000008">
    <property type="protein sequence ID" value="VVQ35158.1"/>
    <property type="molecule type" value="Genomic_DNA"/>
</dbReference>
<organism evidence="2 3">
    <name type="scientific">Pseudomonas fluorescens</name>
    <dbReference type="NCBI Taxonomy" id="294"/>
    <lineage>
        <taxon>Bacteria</taxon>
        <taxon>Pseudomonadati</taxon>
        <taxon>Pseudomonadota</taxon>
        <taxon>Gammaproteobacteria</taxon>
        <taxon>Pseudomonadales</taxon>
        <taxon>Pseudomonadaceae</taxon>
        <taxon>Pseudomonas</taxon>
    </lineage>
</organism>
<dbReference type="Proteomes" id="UP000325645">
    <property type="component" value="Unassembled WGS sequence"/>
</dbReference>
<name>A0A5E7WIY8_PSEFL</name>
<protein>
    <submittedName>
        <fullName evidence="2">Uncharacterized protein</fullName>
    </submittedName>
</protein>
<dbReference type="AlphaFoldDB" id="A0A5E7WIY8"/>
<reference evidence="2 3" key="1">
    <citation type="submission" date="2019-09" db="EMBL/GenBank/DDBJ databases">
        <authorList>
            <person name="Chandra G."/>
            <person name="Truman W A."/>
        </authorList>
    </citation>
    <scope>NUCLEOTIDE SEQUENCE [LARGE SCALE GENOMIC DNA]</scope>
    <source>
        <strain evidence="2">PS943</strain>
    </source>
</reference>
<evidence type="ECO:0000313" key="3">
    <source>
        <dbReference type="Proteomes" id="UP000325645"/>
    </source>
</evidence>
<gene>
    <name evidence="2" type="ORF">PS943_04144</name>
</gene>
<proteinExistence type="predicted"/>
<feature type="region of interest" description="Disordered" evidence="1">
    <location>
        <begin position="1"/>
        <end position="21"/>
    </location>
</feature>
<accession>A0A5E7WIY8</accession>